<evidence type="ECO:0000313" key="2">
    <source>
        <dbReference type="EMBL" id="MBB6061340.1"/>
    </source>
</evidence>
<feature type="transmembrane region" description="Helical" evidence="1">
    <location>
        <begin position="164"/>
        <end position="184"/>
    </location>
</feature>
<keyword evidence="1" id="KW-0472">Membrane</keyword>
<dbReference type="AlphaFoldDB" id="A0A7W9WE92"/>
<evidence type="ECO:0000256" key="1">
    <source>
        <dbReference type="SAM" id="Phobius"/>
    </source>
</evidence>
<name>A0A7W9WE92_9BACT</name>
<feature type="transmembrane region" description="Helical" evidence="1">
    <location>
        <begin position="32"/>
        <end position="51"/>
    </location>
</feature>
<reference evidence="2 3" key="1">
    <citation type="submission" date="2020-08" db="EMBL/GenBank/DDBJ databases">
        <title>Genomic Encyclopedia of Type Strains, Phase IV (KMG-IV): sequencing the most valuable type-strain genomes for metagenomic binning, comparative biology and taxonomic classification.</title>
        <authorList>
            <person name="Goeker M."/>
        </authorList>
    </citation>
    <scope>NUCLEOTIDE SEQUENCE [LARGE SCALE GENOMIC DNA]</scope>
    <source>
        <strain evidence="2 3">DSM 26718</strain>
    </source>
</reference>
<keyword evidence="1" id="KW-1133">Transmembrane helix</keyword>
<feature type="transmembrane region" description="Helical" evidence="1">
    <location>
        <begin position="57"/>
        <end position="74"/>
    </location>
</feature>
<evidence type="ECO:0000313" key="3">
    <source>
        <dbReference type="Proteomes" id="UP000532746"/>
    </source>
</evidence>
<dbReference type="EMBL" id="JACHGG010000011">
    <property type="protein sequence ID" value="MBB6061340.1"/>
    <property type="molecule type" value="Genomic_DNA"/>
</dbReference>
<dbReference type="RefSeq" id="WP_183405477.1">
    <property type="nucleotide sequence ID" value="NZ_JACHGG010000011.1"/>
</dbReference>
<protein>
    <submittedName>
        <fullName evidence="2">F0F1-type ATP synthase assembly protein I</fullName>
    </submittedName>
</protein>
<dbReference type="Proteomes" id="UP000532746">
    <property type="component" value="Unassembled WGS sequence"/>
</dbReference>
<keyword evidence="3" id="KW-1185">Reference proteome</keyword>
<comment type="caution">
    <text evidence="2">The sequence shown here is derived from an EMBL/GenBank/DDBJ whole genome shotgun (WGS) entry which is preliminary data.</text>
</comment>
<sequence length="299" mass="34544">MNSIPTIQNNLQQLRKLLVEDRLYSKAKTCNGIQIILVVFVSAALSLVAVICETWGPRAALYGAIITILDFYLFDPIIAQLKGRAASVRECFDIDVLILPQSPFREANIPIEDIVAIPDPLPEARKRNKIDWYPKIIHEIPIEPARLICQRSSMQYDERLRNSFTYLWITLVAVIVFAWTVWLAIKNPDFYHIATVTSAILPAFLFCVKQNILNKEACTTIAKMRVYFDEVWKECLSNSNSMRLTESSRQIQDALFDHRSQRPLVPNFYYKLTRDQNEQIMDSAAEDYVIRYKQAHNII</sequence>
<proteinExistence type="predicted"/>
<keyword evidence="1" id="KW-0812">Transmembrane</keyword>
<organism evidence="2 3">
    <name type="scientific">Hymenobacter luteus</name>
    <dbReference type="NCBI Taxonomy" id="1411122"/>
    <lineage>
        <taxon>Bacteria</taxon>
        <taxon>Pseudomonadati</taxon>
        <taxon>Bacteroidota</taxon>
        <taxon>Cytophagia</taxon>
        <taxon>Cytophagales</taxon>
        <taxon>Hymenobacteraceae</taxon>
        <taxon>Hymenobacter</taxon>
    </lineage>
</organism>
<dbReference type="Pfam" id="PF18159">
    <property type="entry name" value="S_4TM"/>
    <property type="match status" value="1"/>
</dbReference>
<feature type="transmembrane region" description="Helical" evidence="1">
    <location>
        <begin position="190"/>
        <end position="208"/>
    </location>
</feature>
<gene>
    <name evidence="2" type="ORF">HNQ93_004219</name>
</gene>
<dbReference type="InterPro" id="IPR049920">
    <property type="entry name" value="IK1_05631-like"/>
</dbReference>
<accession>A0A7W9WE92</accession>